<keyword evidence="2" id="KW-1185">Reference proteome</keyword>
<accession>L0EV21</accession>
<organism evidence="1 2">
    <name type="scientific">Liberibacter crescens (strain BT-1)</name>
    <dbReference type="NCBI Taxonomy" id="1215343"/>
    <lineage>
        <taxon>Bacteria</taxon>
        <taxon>Pseudomonadati</taxon>
        <taxon>Pseudomonadota</taxon>
        <taxon>Alphaproteobacteria</taxon>
        <taxon>Hyphomicrobiales</taxon>
        <taxon>Rhizobiaceae</taxon>
        <taxon>Liberibacter</taxon>
    </lineage>
</organism>
<evidence type="ECO:0000313" key="2">
    <source>
        <dbReference type="Proteomes" id="UP000010799"/>
    </source>
</evidence>
<dbReference type="Proteomes" id="UP000010799">
    <property type="component" value="Chromosome"/>
</dbReference>
<protein>
    <submittedName>
        <fullName evidence="1">Uncharacterized protein</fullName>
    </submittedName>
</protein>
<dbReference type="HOGENOM" id="CLU_3272275_0_0_5"/>
<evidence type="ECO:0000313" key="1">
    <source>
        <dbReference type="EMBL" id="AGA64493.1"/>
    </source>
</evidence>
<dbReference type="STRING" id="1215343.B488_05010"/>
<name>L0EV21_LIBCB</name>
<proteinExistence type="predicted"/>
<gene>
    <name evidence="1" type="ordered locus">B488_05010</name>
</gene>
<dbReference type="KEGG" id="lcc:B488_05010"/>
<reference evidence="1 2" key="1">
    <citation type="journal article" date="2012" name="Stand. Genomic Sci.">
        <title>Complete genome sequence of Liberibacter crescens BT-1.</title>
        <authorList>
            <person name="Leonard M.T."/>
            <person name="Fagen J.R."/>
            <person name="Davis-Richardson A.G."/>
            <person name="Davis M.J."/>
            <person name="Triplett E.W."/>
        </authorList>
    </citation>
    <scope>NUCLEOTIDE SEQUENCE [LARGE SCALE GENOMIC DNA]</scope>
    <source>
        <strain evidence="1 2">BT-1</strain>
    </source>
</reference>
<sequence>MPLIFLTPEGRGLEAKEAILFIICFLFLDWIFSRYFNDSSE</sequence>
<dbReference type="AlphaFoldDB" id="L0EV21"/>
<dbReference type="EMBL" id="CP003789">
    <property type="protein sequence ID" value="AGA64493.1"/>
    <property type="molecule type" value="Genomic_DNA"/>
</dbReference>